<sequence length="198" mass="22204">MKNKKFRIIKREIRILGVDDAPFPPHTKNNVMLIGTIFRGGTWLDGVLRTYIKGDGTDATAKIIKMVNDSRHKDQIGVIMLDGITFGGFNVVNIKEIFDETGIPIIVIMRKFPNFEKIKKALMRFEDCKERWTLIQEAGTVYKIENKEPLYIQIYGIDLEDAEEIVSIATTRSAIPEPIRAAHLIGAGIVTGESKGSA</sequence>
<dbReference type="Pfam" id="PF01949">
    <property type="entry name" value="Endo_dU"/>
    <property type="match status" value="1"/>
</dbReference>
<organism evidence="2 3">
    <name type="scientific">Methanobacterium bryantii</name>
    <dbReference type="NCBI Taxonomy" id="2161"/>
    <lineage>
        <taxon>Archaea</taxon>
        <taxon>Methanobacteriati</taxon>
        <taxon>Methanobacteriota</taxon>
        <taxon>Methanomada group</taxon>
        <taxon>Methanobacteria</taxon>
        <taxon>Methanobacteriales</taxon>
        <taxon>Methanobacteriaceae</taxon>
        <taxon>Methanobacterium</taxon>
    </lineage>
</organism>
<reference evidence="2 3" key="1">
    <citation type="journal article" date="2017" name="BMC Genomics">
        <title>Genomic analysis of methanogenic archaea reveals a shift towards energy conservation.</title>
        <authorList>
            <person name="Gilmore S.P."/>
            <person name="Henske J.K."/>
            <person name="Sexton J.A."/>
            <person name="Solomon K.V."/>
            <person name="Seppala S."/>
            <person name="Yoo J.I."/>
            <person name="Huyett L.M."/>
            <person name="Pressman A."/>
            <person name="Cogan J.Z."/>
            <person name="Kivenson V."/>
            <person name="Peng X."/>
            <person name="Tan Y."/>
            <person name="Valentine D.L."/>
            <person name="O'Malley M.A."/>
        </authorList>
    </citation>
    <scope>NUCLEOTIDE SEQUENCE [LARGE SCALE GENOMIC DNA]</scope>
    <source>
        <strain evidence="2 3">M.o.H.</strain>
    </source>
</reference>
<dbReference type="PANTHER" id="PTHR39518">
    <property type="entry name" value="UPF0215 PROTEIN MJ1150"/>
    <property type="match status" value="1"/>
</dbReference>
<dbReference type="AlphaFoldDB" id="A0A2A2H6N9"/>
<dbReference type="NCBIfam" id="NF001977">
    <property type="entry name" value="PRK00766.1"/>
    <property type="match status" value="1"/>
</dbReference>
<evidence type="ECO:0000256" key="1">
    <source>
        <dbReference type="HAMAP-Rule" id="MF_00582"/>
    </source>
</evidence>
<evidence type="ECO:0000313" key="3">
    <source>
        <dbReference type="Proteomes" id="UP000217784"/>
    </source>
</evidence>
<dbReference type="InterPro" id="IPR002802">
    <property type="entry name" value="Endo_dU"/>
</dbReference>
<dbReference type="PIRSF" id="PIRSF006380">
    <property type="entry name" value="UCP006380"/>
    <property type="match status" value="1"/>
</dbReference>
<gene>
    <name evidence="2" type="ORF">ASJ80_11485</name>
</gene>
<protein>
    <recommendedName>
        <fullName evidence="1">UPF0215 protein ASJ80_11485</fullName>
    </recommendedName>
</protein>
<dbReference type="PANTHER" id="PTHR39518:SF2">
    <property type="entry name" value="UPF0215 PROTEIN MJ1150"/>
    <property type="match status" value="1"/>
</dbReference>
<name>A0A2A2H6N9_METBR</name>
<dbReference type="Gene3D" id="3.30.2170.10">
    <property type="entry name" value="archaeoglobus fulgidus dsm 4304 superfamily"/>
    <property type="match status" value="1"/>
</dbReference>
<dbReference type="RefSeq" id="WP_069584340.1">
    <property type="nucleotide sequence ID" value="NZ_LMVM01000012.1"/>
</dbReference>
<dbReference type="OrthoDB" id="15207at2157"/>
<comment type="similarity">
    <text evidence="1">Belongs to the UPF0215 family.</text>
</comment>
<evidence type="ECO:0000313" key="2">
    <source>
        <dbReference type="EMBL" id="PAV04923.1"/>
    </source>
</evidence>
<proteinExistence type="inferred from homology"/>
<dbReference type="Proteomes" id="UP000217784">
    <property type="component" value="Unassembled WGS sequence"/>
</dbReference>
<comment type="caution">
    <text evidence="2">The sequence shown here is derived from an EMBL/GenBank/DDBJ whole genome shotgun (WGS) entry which is preliminary data.</text>
</comment>
<dbReference type="EMBL" id="LMVM01000012">
    <property type="protein sequence ID" value="PAV04923.1"/>
    <property type="molecule type" value="Genomic_DNA"/>
</dbReference>
<accession>A0A2A2H6N9</accession>
<dbReference type="HAMAP" id="MF_00582">
    <property type="entry name" value="UPF0215"/>
    <property type="match status" value="1"/>
</dbReference>
<keyword evidence="3" id="KW-1185">Reference proteome</keyword>